<dbReference type="Proteomes" id="UP000186922">
    <property type="component" value="Unassembled WGS sequence"/>
</dbReference>
<protein>
    <submittedName>
        <fullName evidence="2">Uncharacterized protein</fullName>
    </submittedName>
</protein>
<name>A0A1D1W7M9_RAMVA</name>
<keyword evidence="1" id="KW-0812">Transmembrane</keyword>
<gene>
    <name evidence="2" type="primary">RvY_18948-1</name>
    <name evidence="2" type="synonym">RvY_18948.1</name>
    <name evidence="2" type="ORF">RvY_18948</name>
</gene>
<organism evidence="2 3">
    <name type="scientific">Ramazzottius varieornatus</name>
    <name type="common">Water bear</name>
    <name type="synonym">Tardigrade</name>
    <dbReference type="NCBI Taxonomy" id="947166"/>
    <lineage>
        <taxon>Eukaryota</taxon>
        <taxon>Metazoa</taxon>
        <taxon>Ecdysozoa</taxon>
        <taxon>Tardigrada</taxon>
        <taxon>Eutardigrada</taxon>
        <taxon>Parachela</taxon>
        <taxon>Hypsibioidea</taxon>
        <taxon>Ramazzottiidae</taxon>
        <taxon>Ramazzottius</taxon>
    </lineage>
</organism>
<dbReference type="AlphaFoldDB" id="A0A1D1W7M9"/>
<evidence type="ECO:0000313" key="2">
    <source>
        <dbReference type="EMBL" id="GAV09401.1"/>
    </source>
</evidence>
<evidence type="ECO:0000313" key="3">
    <source>
        <dbReference type="Proteomes" id="UP000186922"/>
    </source>
</evidence>
<dbReference type="EMBL" id="BDGG01000022">
    <property type="protein sequence ID" value="GAV09401.1"/>
    <property type="molecule type" value="Genomic_DNA"/>
</dbReference>
<feature type="transmembrane region" description="Helical" evidence="1">
    <location>
        <begin position="35"/>
        <end position="62"/>
    </location>
</feature>
<keyword evidence="3" id="KW-1185">Reference proteome</keyword>
<sequence length="67" mass="7794">MLLGHLFRLQDVSSAETNAPRFAREMNHGSMMEKLLWKVIFAVLFALLAFLCQSAFCSMWIAMRERK</sequence>
<keyword evidence="1" id="KW-0472">Membrane</keyword>
<reference evidence="2 3" key="1">
    <citation type="journal article" date="2016" name="Nat. Commun.">
        <title>Extremotolerant tardigrade genome and improved radiotolerance of human cultured cells by tardigrade-unique protein.</title>
        <authorList>
            <person name="Hashimoto T."/>
            <person name="Horikawa D.D."/>
            <person name="Saito Y."/>
            <person name="Kuwahara H."/>
            <person name="Kozuka-Hata H."/>
            <person name="Shin-I T."/>
            <person name="Minakuchi Y."/>
            <person name="Ohishi K."/>
            <person name="Motoyama A."/>
            <person name="Aizu T."/>
            <person name="Enomoto A."/>
            <person name="Kondo K."/>
            <person name="Tanaka S."/>
            <person name="Hara Y."/>
            <person name="Koshikawa S."/>
            <person name="Sagara H."/>
            <person name="Miura T."/>
            <person name="Yokobori S."/>
            <person name="Miyagawa K."/>
            <person name="Suzuki Y."/>
            <person name="Kubo T."/>
            <person name="Oyama M."/>
            <person name="Kohara Y."/>
            <person name="Fujiyama A."/>
            <person name="Arakawa K."/>
            <person name="Katayama T."/>
            <person name="Toyoda A."/>
            <person name="Kunieda T."/>
        </authorList>
    </citation>
    <scope>NUCLEOTIDE SEQUENCE [LARGE SCALE GENOMIC DNA]</scope>
    <source>
        <strain evidence="2 3">YOKOZUNA-1</strain>
    </source>
</reference>
<accession>A0A1D1W7M9</accession>
<keyword evidence="1" id="KW-1133">Transmembrane helix</keyword>
<proteinExistence type="predicted"/>
<comment type="caution">
    <text evidence="2">The sequence shown here is derived from an EMBL/GenBank/DDBJ whole genome shotgun (WGS) entry which is preliminary data.</text>
</comment>
<evidence type="ECO:0000256" key="1">
    <source>
        <dbReference type="SAM" id="Phobius"/>
    </source>
</evidence>